<dbReference type="GO" id="GO:0016791">
    <property type="term" value="F:phosphatase activity"/>
    <property type="evidence" value="ECO:0007669"/>
    <property type="project" value="TreeGrafter"/>
</dbReference>
<dbReference type="InterPro" id="IPR011152">
    <property type="entry name" value="Pesterase_MJ0912"/>
</dbReference>
<feature type="domain" description="Calcineurin-like phosphoesterase" evidence="2">
    <location>
        <begin position="1"/>
        <end position="195"/>
    </location>
</feature>
<keyword evidence="4" id="KW-1185">Reference proteome</keyword>
<proteinExistence type="inferred from homology"/>
<dbReference type="Proteomes" id="UP000287188">
    <property type="component" value="Unassembled WGS sequence"/>
</dbReference>
<gene>
    <name evidence="3" type="ORF">KDK_34370</name>
</gene>
<evidence type="ECO:0000313" key="4">
    <source>
        <dbReference type="Proteomes" id="UP000287188"/>
    </source>
</evidence>
<dbReference type="OrthoDB" id="9813918at2"/>
<evidence type="ECO:0000313" key="3">
    <source>
        <dbReference type="EMBL" id="GCE19637.1"/>
    </source>
</evidence>
<dbReference type="InterPro" id="IPR024654">
    <property type="entry name" value="Calcineurin-like_PHP_lpxH"/>
</dbReference>
<dbReference type="Pfam" id="PF12850">
    <property type="entry name" value="Metallophos_2"/>
    <property type="match status" value="1"/>
</dbReference>
<reference evidence="4" key="1">
    <citation type="submission" date="2018-12" db="EMBL/GenBank/DDBJ databases">
        <title>Tengunoibacter tsumagoiensis gen. nov., sp. nov., Dictyobacter kobayashii sp. nov., D. alpinus sp. nov., and D. joshuensis sp. nov. and description of Dictyobacteraceae fam. nov. within the order Ktedonobacterales isolated from Tengu-no-mugimeshi.</title>
        <authorList>
            <person name="Wang C.M."/>
            <person name="Zheng Y."/>
            <person name="Sakai Y."/>
            <person name="Toyoda A."/>
            <person name="Minakuchi Y."/>
            <person name="Abe K."/>
            <person name="Yokota A."/>
            <person name="Yabe S."/>
        </authorList>
    </citation>
    <scope>NUCLEOTIDE SEQUENCE [LARGE SCALE GENOMIC DNA]</scope>
    <source>
        <strain evidence="4">Uno11</strain>
    </source>
</reference>
<dbReference type="Gene3D" id="3.60.21.10">
    <property type="match status" value="1"/>
</dbReference>
<protein>
    <submittedName>
        <fullName evidence="3">Phosphoesterase</fullName>
    </submittedName>
</protein>
<evidence type="ECO:0000256" key="1">
    <source>
        <dbReference type="ARBA" id="ARBA00008950"/>
    </source>
</evidence>
<sequence>MRVAIISDIHGNKLALDTVLEDLAQQPAIDQLIIAGDLCLNGPYPKEVLETIQNLHCPVIQGNVDADVVNQNSKKGPKKQSVIAWTREQVGPAGIDYLASLPFSHLVENPNGTDLLVVHANPLNQEEAIFPTTPDSKIEHLCGDLPPTIGALAFGHYHVAYMRRWRHLLLVDAGSCGLPRDGDLRSSYAILTWQDNIWQAEHRRVKYDVKAVVKQLKNSGIPTVDKRIKVLTGAKY</sequence>
<dbReference type="InterPro" id="IPR050126">
    <property type="entry name" value="Ap4A_hydrolase"/>
</dbReference>
<comment type="caution">
    <text evidence="3">The sequence shown here is derived from an EMBL/GenBank/DDBJ whole genome shotgun (WGS) entry which is preliminary data.</text>
</comment>
<dbReference type="PANTHER" id="PTHR42850:SF2">
    <property type="entry name" value="BLL5683 PROTEIN"/>
    <property type="match status" value="1"/>
</dbReference>
<dbReference type="SUPFAM" id="SSF56300">
    <property type="entry name" value="Metallo-dependent phosphatases"/>
    <property type="match status" value="1"/>
</dbReference>
<dbReference type="RefSeq" id="WP_126551480.1">
    <property type="nucleotide sequence ID" value="NZ_BIFS01000001.1"/>
</dbReference>
<dbReference type="InterPro" id="IPR029052">
    <property type="entry name" value="Metallo-depent_PP-like"/>
</dbReference>
<name>A0A402AKH1_9CHLR</name>
<dbReference type="PANTHER" id="PTHR42850">
    <property type="entry name" value="METALLOPHOSPHOESTERASE"/>
    <property type="match status" value="1"/>
</dbReference>
<accession>A0A402AKH1</accession>
<dbReference type="GO" id="GO:0005737">
    <property type="term" value="C:cytoplasm"/>
    <property type="evidence" value="ECO:0007669"/>
    <property type="project" value="TreeGrafter"/>
</dbReference>
<comment type="similarity">
    <text evidence="1">Belongs to the metallophosphoesterase superfamily. YfcE family.</text>
</comment>
<organism evidence="3 4">
    <name type="scientific">Dictyobacter kobayashii</name>
    <dbReference type="NCBI Taxonomy" id="2014872"/>
    <lineage>
        <taxon>Bacteria</taxon>
        <taxon>Bacillati</taxon>
        <taxon>Chloroflexota</taxon>
        <taxon>Ktedonobacteria</taxon>
        <taxon>Ktedonobacterales</taxon>
        <taxon>Dictyobacteraceae</taxon>
        <taxon>Dictyobacter</taxon>
    </lineage>
</organism>
<dbReference type="PIRSF" id="PIRSF000883">
    <property type="entry name" value="Pesterase_MJ0912"/>
    <property type="match status" value="1"/>
</dbReference>
<dbReference type="EMBL" id="BIFS01000001">
    <property type="protein sequence ID" value="GCE19637.1"/>
    <property type="molecule type" value="Genomic_DNA"/>
</dbReference>
<evidence type="ECO:0000259" key="2">
    <source>
        <dbReference type="Pfam" id="PF12850"/>
    </source>
</evidence>
<dbReference type="AlphaFoldDB" id="A0A402AKH1"/>